<gene>
    <name evidence="3" type="ORF">FSC10_14450</name>
</gene>
<dbReference type="EMBL" id="CP044463">
    <property type="protein sequence ID" value="QIC68485.1"/>
    <property type="molecule type" value="Genomic_DNA"/>
</dbReference>
<proteinExistence type="inferred from homology"/>
<dbReference type="PROSITE" id="PS51353">
    <property type="entry name" value="ARSC"/>
    <property type="match status" value="1"/>
</dbReference>
<evidence type="ECO:0000313" key="3">
    <source>
        <dbReference type="EMBL" id="QIC68485.1"/>
    </source>
</evidence>
<dbReference type="InterPro" id="IPR006660">
    <property type="entry name" value="Arsenate_reductase-like"/>
</dbReference>
<comment type="similarity">
    <text evidence="1 2">Belongs to the ArsC family.</text>
</comment>
<organism evidence="3 4">
    <name type="scientific">Acinetobacter schindleri</name>
    <dbReference type="NCBI Taxonomy" id="108981"/>
    <lineage>
        <taxon>Bacteria</taxon>
        <taxon>Pseudomonadati</taxon>
        <taxon>Pseudomonadota</taxon>
        <taxon>Gammaproteobacteria</taxon>
        <taxon>Moraxellales</taxon>
        <taxon>Moraxellaceae</taxon>
        <taxon>Acinetobacter</taxon>
    </lineage>
</organism>
<dbReference type="Proteomes" id="UP000503505">
    <property type="component" value="Chromosome"/>
</dbReference>
<dbReference type="AlphaFoldDB" id="A0AAE7BY40"/>
<accession>A0AAE7BY40</accession>
<dbReference type="InterPro" id="IPR006504">
    <property type="entry name" value="Tscrpt_reg_Spx/MgsR"/>
</dbReference>
<dbReference type="Gene3D" id="3.40.30.10">
    <property type="entry name" value="Glutaredoxin"/>
    <property type="match status" value="1"/>
</dbReference>
<evidence type="ECO:0000256" key="2">
    <source>
        <dbReference type="PROSITE-ProRule" id="PRU01282"/>
    </source>
</evidence>
<dbReference type="NCBIfam" id="TIGR01617">
    <property type="entry name" value="arsC_related"/>
    <property type="match status" value="1"/>
</dbReference>
<dbReference type="SUPFAM" id="SSF52833">
    <property type="entry name" value="Thioredoxin-like"/>
    <property type="match status" value="1"/>
</dbReference>
<dbReference type="InterPro" id="IPR036249">
    <property type="entry name" value="Thioredoxin-like_sf"/>
</dbReference>
<dbReference type="PANTHER" id="PTHR30041">
    <property type="entry name" value="ARSENATE REDUCTASE"/>
    <property type="match status" value="1"/>
</dbReference>
<reference evidence="3 4" key="1">
    <citation type="submission" date="2019-09" db="EMBL/GenBank/DDBJ databases">
        <title>Non-baumannii Acinetobacter spp. carrying blaNDM-1 isolated in China.</title>
        <authorList>
            <person name="Cui C."/>
            <person name="Chen C."/>
            <person name="Sun J."/>
            <person name="Liu Y."/>
        </authorList>
    </citation>
    <scope>NUCLEOTIDE SEQUENCE [LARGE SCALE GENOMIC DNA]</scope>
    <source>
        <strain evidence="3 4">HZE23-1</strain>
    </source>
</reference>
<sequence length="116" mass="13057">MLKIYGIKNCNSMKKAFDLLGELGLNYEFHDYKKQGVDAETVKTWLDTLGQEVVLNKKGTTWRKLSEEEQQTALANEENLLTALMTHTSLIKRPILATGSGFIAGFDETAYRALNN</sequence>
<dbReference type="RefSeq" id="WP_163172501.1">
    <property type="nucleotide sequence ID" value="NZ_CP044463.1"/>
</dbReference>
<protein>
    <submittedName>
        <fullName evidence="3">Spx/MgsR family RNA polymerase-binding regulatory protein</fullName>
    </submittedName>
</protein>
<dbReference type="Pfam" id="PF03960">
    <property type="entry name" value="ArsC"/>
    <property type="match status" value="1"/>
</dbReference>
<dbReference type="PANTHER" id="PTHR30041:SF8">
    <property type="entry name" value="PROTEIN YFFB"/>
    <property type="match status" value="1"/>
</dbReference>
<evidence type="ECO:0000313" key="4">
    <source>
        <dbReference type="Proteomes" id="UP000503505"/>
    </source>
</evidence>
<evidence type="ECO:0000256" key="1">
    <source>
        <dbReference type="ARBA" id="ARBA00007198"/>
    </source>
</evidence>
<name>A0AAE7BY40_9GAMM</name>